<dbReference type="InterPro" id="IPR027417">
    <property type="entry name" value="P-loop_NTPase"/>
</dbReference>
<dbReference type="SMART" id="SM00382">
    <property type="entry name" value="AAA"/>
    <property type="match status" value="1"/>
</dbReference>
<dbReference type="OrthoDB" id="9776369at2"/>
<evidence type="ECO:0000256" key="1">
    <source>
        <dbReference type="ARBA" id="ARBA00005417"/>
    </source>
</evidence>
<keyword evidence="8" id="KW-1185">Reference proteome</keyword>
<keyword evidence="4" id="KW-0067">ATP-binding</keyword>
<dbReference type="PROSITE" id="PS00211">
    <property type="entry name" value="ABC_TRANSPORTER_1"/>
    <property type="match status" value="1"/>
</dbReference>
<proteinExistence type="inferred from homology"/>
<protein>
    <submittedName>
        <fullName evidence="7">Amino acid ABC transporter ATPase</fullName>
    </submittedName>
</protein>
<evidence type="ECO:0000313" key="7">
    <source>
        <dbReference type="EMBL" id="ETA81916.1"/>
    </source>
</evidence>
<dbReference type="InterPro" id="IPR017871">
    <property type="entry name" value="ABC_transporter-like_CS"/>
</dbReference>
<gene>
    <name evidence="7" type="ORF">T472_0203855</name>
</gene>
<dbReference type="EMBL" id="AXUN02000054">
    <property type="protein sequence ID" value="ETA81916.1"/>
    <property type="molecule type" value="Genomic_DNA"/>
</dbReference>
<dbReference type="RefSeq" id="WP_023384380.1">
    <property type="nucleotide sequence ID" value="NZ_AXUN02000054.1"/>
</dbReference>
<dbReference type="PANTHER" id="PTHR43820">
    <property type="entry name" value="HIGH-AFFINITY BRANCHED-CHAIN AMINO ACID TRANSPORT ATP-BINDING PROTEIN LIVF"/>
    <property type="match status" value="1"/>
</dbReference>
<keyword evidence="3" id="KW-0547">Nucleotide-binding</keyword>
<dbReference type="eggNOG" id="COG0410">
    <property type="taxonomic scope" value="Bacteria"/>
</dbReference>
<accession>V7I9F7</accession>
<evidence type="ECO:0000313" key="8">
    <source>
        <dbReference type="Proteomes" id="UP000017747"/>
    </source>
</evidence>
<evidence type="ECO:0000256" key="2">
    <source>
        <dbReference type="ARBA" id="ARBA00022448"/>
    </source>
</evidence>
<dbReference type="AlphaFoldDB" id="V7I9F7"/>
<dbReference type="Pfam" id="PF00005">
    <property type="entry name" value="ABC_tran"/>
    <property type="match status" value="1"/>
</dbReference>
<dbReference type="PATRIC" id="fig|994573.3.peg.722"/>
<keyword evidence="5" id="KW-0029">Amino-acid transport</keyword>
<dbReference type="GO" id="GO:0005524">
    <property type="term" value="F:ATP binding"/>
    <property type="evidence" value="ECO:0007669"/>
    <property type="project" value="UniProtKB-KW"/>
</dbReference>
<dbReference type="STRING" id="994573.T472_0203855"/>
<comment type="caution">
    <text evidence="7">The sequence shown here is derived from an EMBL/GenBank/DDBJ whole genome shotgun (WGS) entry which is preliminary data.</text>
</comment>
<evidence type="ECO:0000256" key="4">
    <source>
        <dbReference type="ARBA" id="ARBA00022840"/>
    </source>
</evidence>
<dbReference type="GO" id="GO:0016887">
    <property type="term" value="F:ATP hydrolysis activity"/>
    <property type="evidence" value="ECO:0007669"/>
    <property type="project" value="InterPro"/>
</dbReference>
<dbReference type="GO" id="GO:0015807">
    <property type="term" value="P:L-amino acid transport"/>
    <property type="evidence" value="ECO:0007669"/>
    <property type="project" value="TreeGrafter"/>
</dbReference>
<comment type="similarity">
    <text evidence="1">Belongs to the ABC transporter superfamily.</text>
</comment>
<dbReference type="Proteomes" id="UP000017747">
    <property type="component" value="Unassembled WGS sequence"/>
</dbReference>
<dbReference type="PROSITE" id="PS50893">
    <property type="entry name" value="ABC_TRANSPORTER_2"/>
    <property type="match status" value="1"/>
</dbReference>
<dbReference type="GO" id="GO:0015658">
    <property type="term" value="F:branched-chain amino acid transmembrane transporter activity"/>
    <property type="evidence" value="ECO:0007669"/>
    <property type="project" value="TreeGrafter"/>
</dbReference>
<dbReference type="CDD" id="cd03224">
    <property type="entry name" value="ABC_TM1139_LivF_branched"/>
    <property type="match status" value="1"/>
</dbReference>
<keyword evidence="2" id="KW-0813">Transport</keyword>
<dbReference type="InterPro" id="IPR003439">
    <property type="entry name" value="ABC_transporter-like_ATP-bd"/>
</dbReference>
<evidence type="ECO:0000256" key="5">
    <source>
        <dbReference type="ARBA" id="ARBA00022970"/>
    </source>
</evidence>
<dbReference type="Gene3D" id="3.40.50.300">
    <property type="entry name" value="P-loop containing nucleotide triphosphate hydrolases"/>
    <property type="match status" value="1"/>
</dbReference>
<name>V7I9F7_9CLOT</name>
<feature type="domain" description="ABC transporter" evidence="6">
    <location>
        <begin position="3"/>
        <end position="235"/>
    </location>
</feature>
<reference evidence="7 8" key="1">
    <citation type="journal article" date="2014" name="Genome Announc.">
        <title>Genome Sequence of Youngiibacter fragilis, the Type Strain of the Genus Youngiibacter.</title>
        <authorList>
            <person name="Wawrik C.B."/>
            <person name="Callaghan A.V."/>
            <person name="Stamps B.W."/>
            <person name="Wawrik B."/>
        </authorList>
    </citation>
    <scope>NUCLEOTIDE SEQUENCE [LARGE SCALE GENOMIC DNA]</scope>
    <source>
        <strain evidence="7 8">232.1</strain>
    </source>
</reference>
<organism evidence="7 8">
    <name type="scientific">Youngiibacter fragilis 232.1</name>
    <dbReference type="NCBI Taxonomy" id="994573"/>
    <lineage>
        <taxon>Bacteria</taxon>
        <taxon>Bacillati</taxon>
        <taxon>Bacillota</taxon>
        <taxon>Clostridia</taxon>
        <taxon>Eubacteriales</taxon>
        <taxon>Clostridiaceae</taxon>
        <taxon>Youngiibacter</taxon>
    </lineage>
</organism>
<dbReference type="InterPro" id="IPR052156">
    <property type="entry name" value="BCAA_Transport_ATP-bd_LivF"/>
</dbReference>
<dbReference type="InterPro" id="IPR003593">
    <property type="entry name" value="AAA+_ATPase"/>
</dbReference>
<evidence type="ECO:0000259" key="6">
    <source>
        <dbReference type="PROSITE" id="PS50893"/>
    </source>
</evidence>
<dbReference type="SUPFAM" id="SSF52540">
    <property type="entry name" value="P-loop containing nucleoside triphosphate hydrolases"/>
    <property type="match status" value="1"/>
</dbReference>
<evidence type="ECO:0000256" key="3">
    <source>
        <dbReference type="ARBA" id="ARBA00022741"/>
    </source>
</evidence>
<sequence length="235" mass="25526">MLLKIDNLSCGYGDLKVLFNVSMDVEKGECVALVGSNGAGKTTLLRVISGTTPVTSGNVYWEGNDITGVPAHKRPEFGIAHIPQGRGILTTMSIHDNLMLGAYCKRSRSKRADLYANVLDMFPILKQRLTHQAGTLSGGQQQMLAIGRALMLEPTLLVLDEPSLGLAPIVVDEVFRTIDRVKENGTSILLIEQNLVQALAVADRGYVIETGHINIKGSSKELLRNDDVRKAYLGI</sequence>
<dbReference type="PANTHER" id="PTHR43820:SF4">
    <property type="entry name" value="HIGH-AFFINITY BRANCHED-CHAIN AMINO ACID TRANSPORT ATP-BINDING PROTEIN LIVF"/>
    <property type="match status" value="1"/>
</dbReference>